<dbReference type="Pfam" id="PF07537">
    <property type="entry name" value="CamS"/>
    <property type="match status" value="1"/>
</dbReference>
<comment type="caution">
    <text evidence="2">The sequence shown here is derived from an EMBL/GenBank/DDBJ whole genome shotgun (WGS) entry which is preliminary data.</text>
</comment>
<reference evidence="2 3" key="1">
    <citation type="submission" date="2020-07" db="EMBL/GenBank/DDBJ databases">
        <authorList>
            <person name="Criscuolo A."/>
        </authorList>
    </citation>
    <scope>NUCLEOTIDE SEQUENCE [LARGE SCALE GENOMIC DNA]</scope>
    <source>
        <strain evidence="2">CIP111649</strain>
    </source>
</reference>
<name>A0A6V7RC81_9STAP</name>
<evidence type="ECO:0000313" key="2">
    <source>
        <dbReference type="EMBL" id="CAD2075341.1"/>
    </source>
</evidence>
<feature type="chain" id="PRO_5028248490" evidence="1">
    <location>
        <begin position="26"/>
        <end position="403"/>
    </location>
</feature>
<sequence>MIMKFKTLILGATTALLLSACGANEAEISEQAENAGLENEVSNVPVEEQEDKLTSSGSEFYRSVVPYVLSPARGLSSANMVSSYNVEEFEKGLSDISKDIFSTDEYVFREGQIISEEMIRGYLSRQYTSEELEEMDEEELLSSNAFSNLGLNPSTNGETDPEKIAEEAPLYLSHILEQNYLSESEDGSLNFDGITIGLAMNSVHYYQTEEYGQTKEKELDPEVVQEKGEEMAAEILTRIRANDDYVDKKIVFAIFIQSSDTDIVPGNFVSQTTVEPGENTITEFSDINVQNLLLPSNEAAEISDEVNNEYETFNRELSSYFDSFTTSVGRGKFVDNNLETLTIEIPLEYNSRGEMIGMSQFVRDLVDEHFIGTNIEVEIKDKSQVYSVITRQGDEKANLYIFE</sequence>
<dbReference type="AlphaFoldDB" id="A0A6V7RC81"/>
<keyword evidence="1" id="KW-0732">Signal</keyword>
<gene>
    <name evidence="2" type="ORF">JEODO184_00828</name>
</gene>
<dbReference type="EMBL" id="CAJEWD010000006">
    <property type="protein sequence ID" value="CAD2075341.1"/>
    <property type="molecule type" value="Genomic_DNA"/>
</dbReference>
<dbReference type="InterPro" id="IPR011426">
    <property type="entry name" value="CamS"/>
</dbReference>
<dbReference type="PROSITE" id="PS51257">
    <property type="entry name" value="PROKAR_LIPOPROTEIN"/>
    <property type="match status" value="1"/>
</dbReference>
<keyword evidence="3" id="KW-1185">Reference proteome</keyword>
<feature type="signal peptide" evidence="1">
    <location>
        <begin position="1"/>
        <end position="25"/>
    </location>
</feature>
<dbReference type="Proteomes" id="UP000589351">
    <property type="component" value="Unassembled WGS sequence"/>
</dbReference>
<dbReference type="Gene3D" id="3.10.570.10">
    <property type="entry name" value="sex pheromone staph- cam373 precursor domain"/>
    <property type="match status" value="1"/>
</dbReference>
<proteinExistence type="predicted"/>
<protein>
    <submittedName>
        <fullName evidence="2">CamS sex pheromone cAM373</fullName>
    </submittedName>
</protein>
<evidence type="ECO:0000256" key="1">
    <source>
        <dbReference type="SAM" id="SignalP"/>
    </source>
</evidence>
<dbReference type="PIRSF" id="PIRSF012509">
    <property type="entry name" value="CamS"/>
    <property type="match status" value="1"/>
</dbReference>
<evidence type="ECO:0000313" key="3">
    <source>
        <dbReference type="Proteomes" id="UP000589351"/>
    </source>
</evidence>
<organism evidence="2 3">
    <name type="scientific">Jeotgalicoccus meleagridis</name>
    <dbReference type="NCBI Taxonomy" id="2759181"/>
    <lineage>
        <taxon>Bacteria</taxon>
        <taxon>Bacillati</taxon>
        <taxon>Bacillota</taxon>
        <taxon>Bacilli</taxon>
        <taxon>Bacillales</taxon>
        <taxon>Staphylococcaceae</taxon>
        <taxon>Jeotgalicoccus</taxon>
    </lineage>
</organism>
<accession>A0A6V7RC81</accession>
<dbReference type="CDD" id="cd13441">
    <property type="entry name" value="CamS_repeat_1"/>
    <property type="match status" value="1"/>
</dbReference>